<evidence type="ECO:0000313" key="1">
    <source>
        <dbReference type="EMBL" id="KKT46683.1"/>
    </source>
</evidence>
<dbReference type="Proteomes" id="UP000033861">
    <property type="component" value="Unassembled WGS sequence"/>
</dbReference>
<proteinExistence type="predicted"/>
<comment type="caution">
    <text evidence="1">The sequence shown here is derived from an EMBL/GenBank/DDBJ whole genome shotgun (WGS) entry which is preliminary data.</text>
</comment>
<protein>
    <submittedName>
        <fullName evidence="1">Uncharacterized protein</fullName>
    </submittedName>
</protein>
<gene>
    <name evidence="1" type="ORF">UW35_C0010G0040</name>
</gene>
<reference evidence="1 2" key="1">
    <citation type="journal article" date="2015" name="Nature">
        <title>rRNA introns, odd ribosomes, and small enigmatic genomes across a large radiation of phyla.</title>
        <authorList>
            <person name="Brown C.T."/>
            <person name="Hug L.A."/>
            <person name="Thomas B.C."/>
            <person name="Sharon I."/>
            <person name="Castelle C.J."/>
            <person name="Singh A."/>
            <person name="Wilkins M.J."/>
            <person name="Williams K.H."/>
            <person name="Banfield J.F."/>
        </authorList>
    </citation>
    <scope>NUCLEOTIDE SEQUENCE [LARGE SCALE GENOMIC DNA]</scope>
</reference>
<sequence>MRIVFKNSEGVYYRFEDRHHITLPAGKYMLAYTQLSESEYEDGDRLDNLTPDFVGQIEKEGEFTVLNTGAEVEFWISGYNDYDRCDPYFLKSKVTIT</sequence>
<dbReference type="AlphaFoldDB" id="A0A0G1HJF9"/>
<accession>A0A0G1HJF9</accession>
<evidence type="ECO:0000313" key="2">
    <source>
        <dbReference type="Proteomes" id="UP000033861"/>
    </source>
</evidence>
<name>A0A0G1HJF9_9BACT</name>
<organism evidence="1 2">
    <name type="scientific">Candidatus Collierbacteria bacterium GW2011_GWF2_44_15</name>
    <dbReference type="NCBI Taxonomy" id="1618404"/>
    <lineage>
        <taxon>Bacteria</taxon>
        <taxon>Candidatus Collieribacteriota</taxon>
    </lineage>
</organism>
<dbReference type="EMBL" id="LCHZ01000010">
    <property type="protein sequence ID" value="KKT46683.1"/>
    <property type="molecule type" value="Genomic_DNA"/>
</dbReference>
<dbReference type="STRING" id="1618404.UW35_C0010G0040"/>